<gene>
    <name evidence="2" type="ORF">AD941_15185</name>
    <name evidence="1" type="ORF">GCM10007866_08790</name>
</gene>
<keyword evidence="4" id="KW-1185">Reference proteome</keyword>
<accession>A0AAW3QSS7</accession>
<dbReference type="EMBL" id="LHZN01000146">
    <property type="protein sequence ID" value="KXV36669.1"/>
    <property type="molecule type" value="Genomic_DNA"/>
</dbReference>
<organism evidence="2 3">
    <name type="scientific">Gluconobacter albidus</name>
    <dbReference type="NCBI Taxonomy" id="318683"/>
    <lineage>
        <taxon>Bacteria</taxon>
        <taxon>Pseudomonadati</taxon>
        <taxon>Pseudomonadota</taxon>
        <taxon>Alphaproteobacteria</taxon>
        <taxon>Acetobacterales</taxon>
        <taxon>Acetobacteraceae</taxon>
        <taxon>Gluconobacter</taxon>
    </lineage>
</organism>
<proteinExistence type="predicted"/>
<comment type="caution">
    <text evidence="2">The sequence shown here is derived from an EMBL/GenBank/DDBJ whole genome shotgun (WGS) entry which is preliminary data.</text>
</comment>
<evidence type="ECO:0000313" key="2">
    <source>
        <dbReference type="EMBL" id="KXV36669.1"/>
    </source>
</evidence>
<dbReference type="Proteomes" id="UP001156672">
    <property type="component" value="Unassembled WGS sequence"/>
</dbReference>
<evidence type="ECO:0000313" key="4">
    <source>
        <dbReference type="Proteomes" id="UP001156672"/>
    </source>
</evidence>
<sequence length="82" mass="9050">MKASARSPDLFRVTVLGMRPSPQRDQGFAEYRDAERRAKEDTRRTICAHDIYLGNRLVATVSAPSFAGKISVDLTEFGSSCA</sequence>
<evidence type="ECO:0000313" key="3">
    <source>
        <dbReference type="Proteomes" id="UP000075682"/>
    </source>
</evidence>
<dbReference type="AlphaFoldDB" id="A0AAW3QSS7"/>
<reference evidence="1" key="1">
    <citation type="journal article" date="2014" name="Int. J. Syst. Evol. Microbiol.">
        <title>Complete genome of a new Firmicutes species belonging to the dominant human colonic microbiota ('Ruminococcus bicirculans') reveals two chromosomes and a selective capacity to utilize plant glucans.</title>
        <authorList>
            <consortium name="NISC Comparative Sequencing Program"/>
            <person name="Wegmann U."/>
            <person name="Louis P."/>
            <person name="Goesmann A."/>
            <person name="Henrissat B."/>
            <person name="Duncan S.H."/>
            <person name="Flint H.J."/>
        </authorList>
    </citation>
    <scope>NUCLEOTIDE SEQUENCE</scope>
    <source>
        <strain evidence="1">NBRC 3250</strain>
    </source>
</reference>
<dbReference type="EMBL" id="BSNW01000006">
    <property type="protein sequence ID" value="GLQ68431.1"/>
    <property type="molecule type" value="Genomic_DNA"/>
</dbReference>
<name>A0AAW3QSS7_9PROT</name>
<dbReference type="Proteomes" id="UP000075682">
    <property type="component" value="Unassembled WGS sequence"/>
</dbReference>
<evidence type="ECO:0000313" key="1">
    <source>
        <dbReference type="EMBL" id="GLQ68431.1"/>
    </source>
</evidence>
<reference evidence="2 3" key="2">
    <citation type="submission" date="2015-06" db="EMBL/GenBank/DDBJ databases">
        <title>Improved classification and identification of acetic acid bacteria using matrix-assisted laser desorption/ionization time-of-flight mass spectrometry; Gluconobacter nephelii and Gluconobacter uchimurae are later heterotypic synonyms of Gluconobacter japonicus and Gluconobacter oxydans, respectively.</title>
        <authorList>
            <person name="Li L."/>
            <person name="Cleenwerck I."/>
            <person name="De Vuyst L."/>
            <person name="Vandamme P."/>
        </authorList>
    </citation>
    <scope>NUCLEOTIDE SEQUENCE [LARGE SCALE GENOMIC DNA]</scope>
    <source>
        <strain evidence="2 3">LMG 1356</strain>
    </source>
</reference>
<reference evidence="1" key="4">
    <citation type="submission" date="2023-01" db="EMBL/GenBank/DDBJ databases">
        <title>Draft genome sequence of Gluconobacter albidus strain NBRC 3250.</title>
        <authorList>
            <person name="Sun Q."/>
            <person name="Mori K."/>
        </authorList>
    </citation>
    <scope>NUCLEOTIDE SEQUENCE</scope>
    <source>
        <strain evidence="1">NBRC 3250</strain>
    </source>
</reference>
<dbReference type="RefSeq" id="WP_062033793.1">
    <property type="nucleotide sequence ID" value="NZ_BEWL01000001.1"/>
</dbReference>
<protein>
    <submittedName>
        <fullName evidence="2">Uncharacterized protein</fullName>
    </submittedName>
</protein>
<reference evidence="4" key="3">
    <citation type="journal article" date="2019" name="Int. J. Syst. Evol. Microbiol.">
        <title>The Global Catalogue of Microorganisms (GCM) 10K type strain sequencing project: providing services to taxonomists for standard genome sequencing and annotation.</title>
        <authorList>
            <consortium name="The Broad Institute Genomics Platform"/>
            <consortium name="The Broad Institute Genome Sequencing Center for Infectious Disease"/>
            <person name="Wu L."/>
            <person name="Ma J."/>
        </authorList>
    </citation>
    <scope>NUCLEOTIDE SEQUENCE [LARGE SCALE GENOMIC DNA]</scope>
    <source>
        <strain evidence="4">NBRC 3250</strain>
    </source>
</reference>